<reference evidence="2 3" key="1">
    <citation type="journal article" date="2023" name="G3 (Bethesda)">
        <title>A chromosome-length genome assembly and annotation of blackberry (Rubus argutus, cv. 'Hillquist').</title>
        <authorList>
            <person name="Bruna T."/>
            <person name="Aryal R."/>
            <person name="Dudchenko O."/>
            <person name="Sargent D.J."/>
            <person name="Mead D."/>
            <person name="Buti M."/>
            <person name="Cavallini A."/>
            <person name="Hytonen T."/>
            <person name="Andres J."/>
            <person name="Pham M."/>
            <person name="Weisz D."/>
            <person name="Mascagni F."/>
            <person name="Usai G."/>
            <person name="Natali L."/>
            <person name="Bassil N."/>
            <person name="Fernandez G.E."/>
            <person name="Lomsadze A."/>
            <person name="Armour M."/>
            <person name="Olukolu B."/>
            <person name="Poorten T."/>
            <person name="Britton C."/>
            <person name="Davik J."/>
            <person name="Ashrafi H."/>
            <person name="Aiden E.L."/>
            <person name="Borodovsky M."/>
            <person name="Worthington M."/>
        </authorList>
    </citation>
    <scope>NUCLEOTIDE SEQUENCE [LARGE SCALE GENOMIC DNA]</scope>
    <source>
        <strain evidence="2">PI 553951</strain>
    </source>
</reference>
<dbReference type="EMBL" id="JBEDUW010000004">
    <property type="protein sequence ID" value="KAK9934801.1"/>
    <property type="molecule type" value="Genomic_DNA"/>
</dbReference>
<accession>A0AAW1XCX2</accession>
<feature type="compositionally biased region" description="Basic and acidic residues" evidence="1">
    <location>
        <begin position="104"/>
        <end position="115"/>
    </location>
</feature>
<evidence type="ECO:0000313" key="2">
    <source>
        <dbReference type="EMBL" id="KAK9934801.1"/>
    </source>
</evidence>
<organism evidence="2 3">
    <name type="scientific">Rubus argutus</name>
    <name type="common">Southern blackberry</name>
    <dbReference type="NCBI Taxonomy" id="59490"/>
    <lineage>
        <taxon>Eukaryota</taxon>
        <taxon>Viridiplantae</taxon>
        <taxon>Streptophyta</taxon>
        <taxon>Embryophyta</taxon>
        <taxon>Tracheophyta</taxon>
        <taxon>Spermatophyta</taxon>
        <taxon>Magnoliopsida</taxon>
        <taxon>eudicotyledons</taxon>
        <taxon>Gunneridae</taxon>
        <taxon>Pentapetalae</taxon>
        <taxon>rosids</taxon>
        <taxon>fabids</taxon>
        <taxon>Rosales</taxon>
        <taxon>Rosaceae</taxon>
        <taxon>Rosoideae</taxon>
        <taxon>Rosoideae incertae sedis</taxon>
        <taxon>Rubus</taxon>
    </lineage>
</organism>
<dbReference type="AlphaFoldDB" id="A0AAW1XCX2"/>
<dbReference type="Proteomes" id="UP001457282">
    <property type="component" value="Unassembled WGS sequence"/>
</dbReference>
<comment type="caution">
    <text evidence="2">The sequence shown here is derived from an EMBL/GenBank/DDBJ whole genome shotgun (WGS) entry which is preliminary data.</text>
</comment>
<evidence type="ECO:0000256" key="1">
    <source>
        <dbReference type="SAM" id="MobiDB-lite"/>
    </source>
</evidence>
<evidence type="ECO:0000313" key="3">
    <source>
        <dbReference type="Proteomes" id="UP001457282"/>
    </source>
</evidence>
<gene>
    <name evidence="2" type="ORF">M0R45_021930</name>
</gene>
<sequence length="115" mass="12289">MSPALRFFSFTNRPPALGQHVALAAVPVRVPEPPDFAADVLEVSSTPLQVLPLCSGKCFSACCLGMTRRFSFPTSRGVTAFSKSCSRALEARSDPNGPSGPLSARERRLPLESNP</sequence>
<name>A0AAW1XCX2_RUBAR</name>
<proteinExistence type="predicted"/>
<evidence type="ECO:0008006" key="4">
    <source>
        <dbReference type="Google" id="ProtNLM"/>
    </source>
</evidence>
<protein>
    <recommendedName>
        <fullName evidence="4">Secreted protein</fullName>
    </recommendedName>
</protein>
<feature type="region of interest" description="Disordered" evidence="1">
    <location>
        <begin position="89"/>
        <end position="115"/>
    </location>
</feature>
<keyword evidence="3" id="KW-1185">Reference proteome</keyword>